<proteinExistence type="predicted"/>
<dbReference type="GO" id="GO:0016746">
    <property type="term" value="F:acyltransferase activity"/>
    <property type="evidence" value="ECO:0007669"/>
    <property type="project" value="UniProtKB-KW"/>
</dbReference>
<dbReference type="Proteomes" id="UP001264519">
    <property type="component" value="Unassembled WGS sequence"/>
</dbReference>
<keyword evidence="2" id="KW-0012">Acyltransferase</keyword>
<keyword evidence="1" id="KW-0812">Transmembrane</keyword>
<dbReference type="Pfam" id="PF13444">
    <property type="entry name" value="Acetyltransf_5"/>
    <property type="match status" value="1"/>
</dbReference>
<evidence type="ECO:0000256" key="1">
    <source>
        <dbReference type="SAM" id="Phobius"/>
    </source>
</evidence>
<dbReference type="InterPro" id="IPR022484">
    <property type="entry name" value="PEP-CTERM/exosrtase_acylTfrase"/>
</dbReference>
<dbReference type="EMBL" id="JARWAK010000001">
    <property type="protein sequence ID" value="MDR5865316.1"/>
    <property type="molecule type" value="Genomic_DNA"/>
</dbReference>
<dbReference type="RefSeq" id="WP_309650913.1">
    <property type="nucleotide sequence ID" value="NZ_JARWAK010000001.1"/>
</dbReference>
<accession>A0ABU1FXA3</accession>
<dbReference type="NCBIfam" id="TIGR03694">
    <property type="entry name" value="exosort_acyl"/>
    <property type="match status" value="1"/>
</dbReference>
<gene>
    <name evidence="2" type="ORF">QC818_00755</name>
</gene>
<organism evidence="2 3">
    <name type="scientific">Halomonas koreensis</name>
    <dbReference type="NCBI Taxonomy" id="245385"/>
    <lineage>
        <taxon>Bacteria</taxon>
        <taxon>Pseudomonadati</taxon>
        <taxon>Pseudomonadota</taxon>
        <taxon>Gammaproteobacteria</taxon>
        <taxon>Oceanospirillales</taxon>
        <taxon>Halomonadaceae</taxon>
        <taxon>Halomonas</taxon>
    </lineage>
</organism>
<dbReference type="InterPro" id="IPR016181">
    <property type="entry name" value="Acyl_CoA_acyltransferase"/>
</dbReference>
<keyword evidence="2" id="KW-0808">Transferase</keyword>
<evidence type="ECO:0000313" key="2">
    <source>
        <dbReference type="EMBL" id="MDR5865316.1"/>
    </source>
</evidence>
<keyword evidence="3" id="KW-1185">Reference proteome</keyword>
<keyword evidence="1" id="KW-1133">Transmembrane helix</keyword>
<dbReference type="SUPFAM" id="SSF55729">
    <property type="entry name" value="Acyl-CoA N-acyltransferases (Nat)"/>
    <property type="match status" value="1"/>
</dbReference>
<evidence type="ECO:0000313" key="3">
    <source>
        <dbReference type="Proteomes" id="UP001264519"/>
    </source>
</evidence>
<keyword evidence="1" id="KW-0472">Membrane</keyword>
<protein>
    <submittedName>
        <fullName evidence="2">PEP-CTERM/exosortase system-associated acyltransferase</fullName>
    </submittedName>
</protein>
<dbReference type="Gene3D" id="3.40.630.30">
    <property type="match status" value="1"/>
</dbReference>
<sequence>MGTTSPAGRQAPPMSTRLYERFREQFAFQLAQDEADRRRIYRLRYDIYCEELGYERPADPAHHLEYDAYDAHSIQCLIRHRDSGLSAGCVRLVLPDACAGQAHRRLPLEAHCGDSLNHERLHPARLDPDAICEISRLAISPLFRKRSTDDEIEGIVRRRHAFTDAERETFPLIVVGLFLATYALLGLSHRPHAFAMMDPRLPRLLRMSGFHFTKVGATIDFHGRRSAFYIDQRRVEADMHRELMPLYRHIQAELTPQLAGAMPARAMDCCC</sequence>
<name>A0ABU1FXA3_9GAMM</name>
<reference evidence="2 3" key="1">
    <citation type="submission" date="2023-04" db="EMBL/GenBank/DDBJ databases">
        <title>A long-awaited taxogenomic arrangement of the family Halomonadaceae.</title>
        <authorList>
            <person name="De La Haba R."/>
            <person name="Chuvochina M."/>
            <person name="Wittouck S."/>
            <person name="Arahal D.R."/>
            <person name="Sanchez-Porro C."/>
            <person name="Hugenholtz P."/>
            <person name="Ventosa A."/>
        </authorList>
    </citation>
    <scope>NUCLEOTIDE SEQUENCE [LARGE SCALE GENOMIC DNA]</scope>
    <source>
        <strain evidence="2 3">DSM 23530</strain>
    </source>
</reference>
<comment type="caution">
    <text evidence="2">The sequence shown here is derived from an EMBL/GenBank/DDBJ whole genome shotgun (WGS) entry which is preliminary data.</text>
</comment>
<feature type="transmembrane region" description="Helical" evidence="1">
    <location>
        <begin position="169"/>
        <end position="187"/>
    </location>
</feature>